<keyword evidence="2" id="KW-1185">Reference proteome</keyword>
<evidence type="ECO:0000313" key="2">
    <source>
        <dbReference type="Proteomes" id="UP001458880"/>
    </source>
</evidence>
<comment type="caution">
    <text evidence="1">The sequence shown here is derived from an EMBL/GenBank/DDBJ whole genome shotgun (WGS) entry which is preliminary data.</text>
</comment>
<gene>
    <name evidence="1" type="ORF">QE152_g1035</name>
</gene>
<dbReference type="Proteomes" id="UP001458880">
    <property type="component" value="Unassembled WGS sequence"/>
</dbReference>
<evidence type="ECO:0000313" key="1">
    <source>
        <dbReference type="EMBL" id="KAK9754697.1"/>
    </source>
</evidence>
<accession>A0AAW1NCI9</accession>
<name>A0AAW1NCI9_POPJA</name>
<organism evidence="1 2">
    <name type="scientific">Popillia japonica</name>
    <name type="common">Japanese beetle</name>
    <dbReference type="NCBI Taxonomy" id="7064"/>
    <lineage>
        <taxon>Eukaryota</taxon>
        <taxon>Metazoa</taxon>
        <taxon>Ecdysozoa</taxon>
        <taxon>Arthropoda</taxon>
        <taxon>Hexapoda</taxon>
        <taxon>Insecta</taxon>
        <taxon>Pterygota</taxon>
        <taxon>Neoptera</taxon>
        <taxon>Endopterygota</taxon>
        <taxon>Coleoptera</taxon>
        <taxon>Polyphaga</taxon>
        <taxon>Scarabaeiformia</taxon>
        <taxon>Scarabaeidae</taxon>
        <taxon>Rutelinae</taxon>
        <taxon>Popillia</taxon>
    </lineage>
</organism>
<sequence length="171" mass="19037">MTFMDLIRITDKTHELPQQLQRWGWIPTEGNYKCPTCGNSLRLDSSQDSIDGWVWKCYRNITFRKQARYAGPNLDVESTIRGIVLKASGFLVGSSEAPDGFLWYQWSNEAQAPSSPSSSSGSNLGQPSYPPTGRHMMCCTKRDDQVRHGLARLDLACPAQTRSGLVRPGLG</sequence>
<reference evidence="1 2" key="1">
    <citation type="journal article" date="2024" name="BMC Genomics">
        <title>De novo assembly and annotation of Popillia japonica's genome with initial clues to its potential as an invasive pest.</title>
        <authorList>
            <person name="Cucini C."/>
            <person name="Boschi S."/>
            <person name="Funari R."/>
            <person name="Cardaioli E."/>
            <person name="Iannotti N."/>
            <person name="Marturano G."/>
            <person name="Paoli F."/>
            <person name="Bruttini M."/>
            <person name="Carapelli A."/>
            <person name="Frati F."/>
            <person name="Nardi F."/>
        </authorList>
    </citation>
    <scope>NUCLEOTIDE SEQUENCE [LARGE SCALE GENOMIC DNA]</scope>
    <source>
        <strain evidence="1">DMR45628</strain>
    </source>
</reference>
<dbReference type="EMBL" id="JASPKY010000006">
    <property type="protein sequence ID" value="KAK9754697.1"/>
    <property type="molecule type" value="Genomic_DNA"/>
</dbReference>
<dbReference type="AlphaFoldDB" id="A0AAW1NCI9"/>
<proteinExistence type="predicted"/>
<protein>
    <submittedName>
        <fullName evidence="1">Uncharacterized protein</fullName>
    </submittedName>
</protein>